<evidence type="ECO:0000313" key="2">
    <source>
        <dbReference type="Proteomes" id="UP000177197"/>
    </source>
</evidence>
<dbReference type="AlphaFoldDB" id="A0A1F5CBB9"/>
<protein>
    <submittedName>
        <fullName evidence="1">Uncharacterized protein</fullName>
    </submittedName>
</protein>
<dbReference type="Proteomes" id="UP000177197">
    <property type="component" value="Unassembled WGS sequence"/>
</dbReference>
<reference evidence="1 2" key="1">
    <citation type="journal article" date="2016" name="Nat. Commun.">
        <title>Thousands of microbial genomes shed light on interconnected biogeochemical processes in an aquifer system.</title>
        <authorList>
            <person name="Anantharaman K."/>
            <person name="Brown C.T."/>
            <person name="Hug L.A."/>
            <person name="Sharon I."/>
            <person name="Castelle C.J."/>
            <person name="Probst A.J."/>
            <person name="Thomas B.C."/>
            <person name="Singh A."/>
            <person name="Wilkins M.J."/>
            <person name="Karaoz U."/>
            <person name="Brodie E.L."/>
            <person name="Williams K.H."/>
            <person name="Hubbard S.S."/>
            <person name="Banfield J.F."/>
        </authorList>
    </citation>
    <scope>NUCLEOTIDE SEQUENCE [LARGE SCALE GENOMIC DNA]</scope>
</reference>
<gene>
    <name evidence="1" type="ORF">A3I30_02660</name>
</gene>
<organism evidence="1 2">
    <name type="scientific">Candidatus Azambacteria bacterium RIFCSPLOWO2_02_FULL_44_14</name>
    <dbReference type="NCBI Taxonomy" id="1797306"/>
    <lineage>
        <taxon>Bacteria</taxon>
        <taxon>Candidatus Azamiibacteriota</taxon>
    </lineage>
</organism>
<dbReference type="EMBL" id="MEYV01000011">
    <property type="protein sequence ID" value="OGD40147.1"/>
    <property type="molecule type" value="Genomic_DNA"/>
</dbReference>
<evidence type="ECO:0000313" key="1">
    <source>
        <dbReference type="EMBL" id="OGD40147.1"/>
    </source>
</evidence>
<accession>A0A1F5CBB9</accession>
<proteinExistence type="predicted"/>
<name>A0A1F5CBB9_9BACT</name>
<comment type="caution">
    <text evidence="1">The sequence shown here is derived from an EMBL/GenBank/DDBJ whole genome shotgun (WGS) entry which is preliminary data.</text>
</comment>
<sequence>MISRRDDKFFFGGSKNSRATVVVIHFLPKKHQEIRLPKRERKPNRINISVIPTIKLRINTGQRYIFFVIFFEKREYDKMVKVIGEEKINNDNAKKT</sequence>